<feature type="compositionally biased region" description="Polar residues" evidence="1">
    <location>
        <begin position="167"/>
        <end position="181"/>
    </location>
</feature>
<dbReference type="OMA" id="YHEDWIR"/>
<organism evidence="2 3">
    <name type="scientific">Pycnoporus cinnabarinus</name>
    <name type="common">Cinnabar-red polypore</name>
    <name type="synonym">Trametes cinnabarina</name>
    <dbReference type="NCBI Taxonomy" id="5643"/>
    <lineage>
        <taxon>Eukaryota</taxon>
        <taxon>Fungi</taxon>
        <taxon>Dikarya</taxon>
        <taxon>Basidiomycota</taxon>
        <taxon>Agaricomycotina</taxon>
        <taxon>Agaricomycetes</taxon>
        <taxon>Polyporales</taxon>
        <taxon>Polyporaceae</taxon>
        <taxon>Trametes</taxon>
    </lineage>
</organism>
<comment type="caution">
    <text evidence="2">The sequence shown here is derived from an EMBL/GenBank/DDBJ whole genome shotgun (WGS) entry which is preliminary data.</text>
</comment>
<feature type="compositionally biased region" description="Basic and acidic residues" evidence="1">
    <location>
        <begin position="507"/>
        <end position="517"/>
    </location>
</feature>
<feature type="region of interest" description="Disordered" evidence="1">
    <location>
        <begin position="85"/>
        <end position="124"/>
    </location>
</feature>
<accession>A0A060SIG7</accession>
<dbReference type="AlphaFoldDB" id="A0A060SIG7"/>
<feature type="region of interest" description="Disordered" evidence="1">
    <location>
        <begin position="488"/>
        <end position="557"/>
    </location>
</feature>
<name>A0A060SIG7_PYCCI</name>
<reference evidence="2" key="1">
    <citation type="submission" date="2014-01" db="EMBL/GenBank/DDBJ databases">
        <title>The genome of the white-rot fungus Pycnoporus cinnabarinus: a basidiomycete model with a versatile arsenal for lignocellulosic biomass breakdown.</title>
        <authorList>
            <person name="Levasseur A."/>
            <person name="Lomascolo A."/>
            <person name="Ruiz-Duenas F.J."/>
            <person name="Uzan E."/>
            <person name="Piumi F."/>
            <person name="Kues U."/>
            <person name="Ram A.F.J."/>
            <person name="Murat C."/>
            <person name="Haon M."/>
            <person name="Benoit I."/>
            <person name="Arfi Y."/>
            <person name="Chevret D."/>
            <person name="Drula E."/>
            <person name="Kwon M.J."/>
            <person name="Gouret P."/>
            <person name="Lesage-Meessen L."/>
            <person name="Lombard V."/>
            <person name="Mariette J."/>
            <person name="Noirot C."/>
            <person name="Park J."/>
            <person name="Patyshakuliyeva A."/>
            <person name="Wieneger R.A.B."/>
            <person name="Wosten H.A.B."/>
            <person name="Martin F."/>
            <person name="Coutinho P.M."/>
            <person name="de Vries R."/>
            <person name="Martinez A.T."/>
            <person name="Klopp C."/>
            <person name="Pontarotti P."/>
            <person name="Henrissat B."/>
            <person name="Record E."/>
        </authorList>
    </citation>
    <scope>NUCLEOTIDE SEQUENCE [LARGE SCALE GENOMIC DNA]</scope>
    <source>
        <strain evidence="2">BRFM137</strain>
    </source>
</reference>
<feature type="region of interest" description="Disordered" evidence="1">
    <location>
        <begin position="148"/>
        <end position="182"/>
    </location>
</feature>
<feature type="region of interest" description="Disordered" evidence="1">
    <location>
        <begin position="40"/>
        <end position="61"/>
    </location>
</feature>
<dbReference type="STRING" id="5643.A0A060SIG7"/>
<evidence type="ECO:0000313" key="3">
    <source>
        <dbReference type="Proteomes" id="UP000029665"/>
    </source>
</evidence>
<feature type="compositionally biased region" description="Basic residues" evidence="1">
    <location>
        <begin position="536"/>
        <end position="557"/>
    </location>
</feature>
<gene>
    <name evidence="2" type="ORF">BN946_scf185043.g30</name>
</gene>
<dbReference type="Proteomes" id="UP000029665">
    <property type="component" value="Unassembled WGS sequence"/>
</dbReference>
<feature type="compositionally biased region" description="Basic and acidic residues" evidence="1">
    <location>
        <begin position="85"/>
        <end position="107"/>
    </location>
</feature>
<sequence>MHVFRAVPASYQTAQGLVSGIQWIPVEATSVVPANAVPAAGSYSVPWPPSGRPIVRDDDYRRKDDLSRNSVYDRDRRDRYEDDDYYRRDRDDDPRRARDRDARDPSRRLSSYGGRVPGDYEADKYDKYDATADIERRLRDVELDRRDKDRDRDRDYERERTVRSRRNSVYGSGDRPTSTYQAAVGGNYPTTYSGTAYSSGSTYAAAPGGAYPSSPRPGDVVPPRAVSPYRTGGALPRPSSPYQAPIAPRPVSPYQVGAVPRAASPFQVGAMQRAASPYGGGGIQRAASPYGGGGIQRAPSPYAAAMQRSASPYAGTNPLPNSSVYPPGHVLEGQPIRSHSRISAYPSPRIGSGAMDPAQQGMLTVPEGFNRPPNRAQPYTHFDIMKIQDMDELLEAIPRMPAVLVPHDVYHEDWIRLMQDLAMAWAGTLPVPQYDGRPPKRSTLAADVIDLWNASFFKPRGVEMVLYKGRERRSGRLAGTVDMNLPGFDEYDVSSPSDSSDDDDGSAEERHRDRDRYGAYGGVYGRQAEAELREARRARRERKAERKKRKMEKKIRKRAKELERTYAIYLQCVSPLEGM</sequence>
<dbReference type="EMBL" id="CCBP010000125">
    <property type="protein sequence ID" value="CDO73981.1"/>
    <property type="molecule type" value="Genomic_DNA"/>
</dbReference>
<dbReference type="HOGENOM" id="CLU_023581_0_0_1"/>
<feature type="region of interest" description="Disordered" evidence="1">
    <location>
        <begin position="326"/>
        <end position="360"/>
    </location>
</feature>
<proteinExistence type="predicted"/>
<keyword evidence="3" id="KW-1185">Reference proteome</keyword>
<dbReference type="OrthoDB" id="3248421at2759"/>
<evidence type="ECO:0000256" key="1">
    <source>
        <dbReference type="SAM" id="MobiDB-lite"/>
    </source>
</evidence>
<evidence type="ECO:0000313" key="2">
    <source>
        <dbReference type="EMBL" id="CDO73981.1"/>
    </source>
</evidence>
<feature type="compositionally biased region" description="Basic and acidic residues" evidence="1">
    <location>
        <begin position="148"/>
        <end position="162"/>
    </location>
</feature>
<protein>
    <submittedName>
        <fullName evidence="2">Uncharacterized protein</fullName>
    </submittedName>
</protein>